<dbReference type="GO" id="GO:0016887">
    <property type="term" value="F:ATP hydrolysis activity"/>
    <property type="evidence" value="ECO:0007669"/>
    <property type="project" value="InterPro"/>
</dbReference>
<reference evidence="4 5" key="1">
    <citation type="submission" date="2013-08" db="EMBL/GenBank/DDBJ databases">
        <title>The genome sequence of Skermanella stibiiresistens.</title>
        <authorList>
            <person name="Zhu W."/>
            <person name="Wang G."/>
        </authorList>
    </citation>
    <scope>NUCLEOTIDE SEQUENCE [LARGE SCALE GENOMIC DNA]</scope>
    <source>
        <strain evidence="4 5">SB22</strain>
    </source>
</reference>
<feature type="domain" description="Phage terminase large subunit GpA ATPase" evidence="2">
    <location>
        <begin position="51"/>
        <end position="301"/>
    </location>
</feature>
<dbReference type="Proteomes" id="UP000019486">
    <property type="component" value="Unassembled WGS sequence"/>
</dbReference>
<dbReference type="AlphaFoldDB" id="W9GZ58"/>
<protein>
    <recommendedName>
        <fullName evidence="6">Terminase</fullName>
    </recommendedName>
</protein>
<evidence type="ECO:0000259" key="2">
    <source>
        <dbReference type="Pfam" id="PF05876"/>
    </source>
</evidence>
<accession>W9GZ58</accession>
<proteinExistence type="inferred from homology"/>
<dbReference type="InterPro" id="IPR008866">
    <property type="entry name" value="Phage_lambda_GpA-like"/>
</dbReference>
<dbReference type="InterPro" id="IPR046454">
    <property type="entry name" value="GpA_endonuclease"/>
</dbReference>
<evidence type="ECO:0000259" key="3">
    <source>
        <dbReference type="Pfam" id="PF20454"/>
    </source>
</evidence>
<evidence type="ECO:0000313" key="4">
    <source>
        <dbReference type="EMBL" id="EWY36763.1"/>
    </source>
</evidence>
<evidence type="ECO:0008006" key="6">
    <source>
        <dbReference type="Google" id="ProtNLM"/>
    </source>
</evidence>
<dbReference type="Pfam" id="PF05876">
    <property type="entry name" value="GpA_ATPase"/>
    <property type="match status" value="1"/>
</dbReference>
<dbReference type="EMBL" id="AVFL01000036">
    <property type="protein sequence ID" value="EWY36763.1"/>
    <property type="molecule type" value="Genomic_DNA"/>
</dbReference>
<keyword evidence="5" id="KW-1185">Reference proteome</keyword>
<name>W9GZ58_9PROT</name>
<organism evidence="4 5">
    <name type="scientific">Skermanella stibiiresistens SB22</name>
    <dbReference type="NCBI Taxonomy" id="1385369"/>
    <lineage>
        <taxon>Bacteria</taxon>
        <taxon>Pseudomonadati</taxon>
        <taxon>Pseudomonadota</taxon>
        <taxon>Alphaproteobacteria</taxon>
        <taxon>Rhodospirillales</taxon>
        <taxon>Azospirillaceae</taxon>
        <taxon>Skermanella</taxon>
    </lineage>
</organism>
<dbReference type="STRING" id="1385369.N825_25350"/>
<dbReference type="Pfam" id="PF20454">
    <property type="entry name" value="GpA_nuclease"/>
    <property type="match status" value="1"/>
</dbReference>
<evidence type="ECO:0000256" key="1">
    <source>
        <dbReference type="SAM" id="MobiDB-lite"/>
    </source>
</evidence>
<dbReference type="GO" id="GO:0004519">
    <property type="term" value="F:endonuclease activity"/>
    <property type="evidence" value="ECO:0007669"/>
    <property type="project" value="InterPro"/>
</dbReference>
<dbReference type="InterPro" id="IPR046453">
    <property type="entry name" value="GpA_ATPase"/>
</dbReference>
<comment type="caution">
    <text evidence="4">The sequence shown here is derived from an EMBL/GenBank/DDBJ whole genome shotgun (WGS) entry which is preliminary data.</text>
</comment>
<gene>
    <name evidence="4" type="ORF">N825_25350</name>
</gene>
<feature type="region of interest" description="Disordered" evidence="1">
    <location>
        <begin position="659"/>
        <end position="696"/>
    </location>
</feature>
<dbReference type="RefSeq" id="WP_037460060.1">
    <property type="nucleotide sequence ID" value="NZ_AVFL01000036.1"/>
</dbReference>
<dbReference type="GO" id="GO:0005524">
    <property type="term" value="F:ATP binding"/>
    <property type="evidence" value="ECO:0007669"/>
    <property type="project" value="InterPro"/>
</dbReference>
<dbReference type="HAMAP" id="MF_04144">
    <property type="entry name" value="TERL_LAMBDA"/>
    <property type="match status" value="1"/>
</dbReference>
<feature type="compositionally biased region" description="Pro residues" evidence="1">
    <location>
        <begin position="680"/>
        <end position="689"/>
    </location>
</feature>
<sequence>MRPNSASALPGLANGATVFAASLARGLRPPPRVTVSQWAADKRIVGAESGSPHPGPWDNDRVPHLVEPMDCLSFSDPSTHIVILGPAQSAKSEGGVNLVGYVIDVEPAPVLIVLPSLDEGKKYNKTKLQPTIDETPSLRDKVRDDKSRDATGSTALMKRYRGGFCIVTGANSSKGLQMISARVLIREEISEWPFDVDGRGDPMDLSEDRLTAWRQRGVKILDVSTPGLAGYCRISANEAKGDRRRRYLPCPACGWYQQLEWRRLRYLDEDGRRVPAHFRCQHCDGRIEHHHKLAMNRAGVWLPTYVDDDAVNDNPAPPACIAPEMIDVWRGRSPRGRQPSYAFWAVINPFTSWEDLVKDYLDRKDTPSKLKTFTQQKLAEPWEETVDVPEAQLLVKVTADFPVRRLPPGAAILTGMCDVQGDRLEWSVYAWGPYMSGWEIDWGVIPGDTTLPGVWEKLWQVVRRQYPNAAGKLWPVDAFGIDSGYNSNQVYMFSRKAAHLYATDGRAGALRPALGAASPVDVSIAGKTLKGGAQIWPIGTHPMKAEVYGALGLTLAGADEHGAFRPGALIYSKLRTIEHFEQLTAEHLVKSETDNRTSWQKRKANQPNEALDIAVGARALAYHVGAGWLDDAGWRQLMTARQAPPPAGHADLFSTALAAPSMEPSPGANAVRPEDAPAAEPAPPAPAPAATPLSNPLLALANL</sequence>
<evidence type="ECO:0000313" key="5">
    <source>
        <dbReference type="Proteomes" id="UP000019486"/>
    </source>
</evidence>
<feature type="domain" description="Terminase large subunit GpA endonuclease" evidence="3">
    <location>
        <begin position="340"/>
        <end position="626"/>
    </location>
</feature>